<dbReference type="SMART" id="SM00564">
    <property type="entry name" value="PQQ"/>
    <property type="match status" value="3"/>
</dbReference>
<dbReference type="SUPFAM" id="SSF50998">
    <property type="entry name" value="Quinoprotein alcohol dehydrogenase-like"/>
    <property type="match status" value="1"/>
</dbReference>
<comment type="caution">
    <text evidence="3">The sequence shown here is derived from an EMBL/GenBank/DDBJ whole genome shotgun (WGS) entry which is preliminary data.</text>
</comment>
<protein>
    <recommendedName>
        <fullName evidence="2">Pyrrolo-quinoline quinone repeat domain-containing protein</fullName>
    </recommendedName>
</protein>
<dbReference type="InterPro" id="IPR018391">
    <property type="entry name" value="PQQ_b-propeller_rpt"/>
</dbReference>
<evidence type="ECO:0000256" key="1">
    <source>
        <dbReference type="SAM" id="MobiDB-lite"/>
    </source>
</evidence>
<feature type="compositionally biased region" description="Basic and acidic residues" evidence="1">
    <location>
        <begin position="7"/>
        <end position="25"/>
    </location>
</feature>
<feature type="region of interest" description="Disordered" evidence="1">
    <location>
        <begin position="1"/>
        <end position="26"/>
    </location>
</feature>
<proteinExistence type="predicted"/>
<dbReference type="EMBL" id="LUGH01000340">
    <property type="protein sequence ID" value="OBZ85978.1"/>
    <property type="molecule type" value="Genomic_DNA"/>
</dbReference>
<dbReference type="OrthoDB" id="408177at2759"/>
<dbReference type="InterPro" id="IPR015943">
    <property type="entry name" value="WD40/YVTN_repeat-like_dom_sf"/>
</dbReference>
<dbReference type="Proteomes" id="UP000093000">
    <property type="component" value="Unassembled WGS sequence"/>
</dbReference>
<dbReference type="InterPro" id="IPR011047">
    <property type="entry name" value="Quinoprotein_ADH-like_sf"/>
</dbReference>
<gene>
    <name evidence="3" type="ORF">A0J61_05966</name>
</gene>
<name>A0A1C7NAI8_9FUNG</name>
<evidence type="ECO:0000313" key="3">
    <source>
        <dbReference type="EMBL" id="OBZ85978.1"/>
    </source>
</evidence>
<dbReference type="InParanoid" id="A0A1C7NAI8"/>
<evidence type="ECO:0000313" key="4">
    <source>
        <dbReference type="Proteomes" id="UP000093000"/>
    </source>
</evidence>
<dbReference type="AlphaFoldDB" id="A0A1C7NAI8"/>
<reference evidence="3 4" key="1">
    <citation type="submission" date="2016-03" db="EMBL/GenBank/DDBJ databases">
        <title>Choanephora cucurbitarum.</title>
        <authorList>
            <person name="Min B."/>
            <person name="Park H."/>
            <person name="Park J.-H."/>
            <person name="Shin H.-D."/>
            <person name="Choi I.-G."/>
        </authorList>
    </citation>
    <scope>NUCLEOTIDE SEQUENCE [LARGE SCALE GENOMIC DNA]</scope>
    <source>
        <strain evidence="3 4">KUS-F28377</strain>
    </source>
</reference>
<feature type="domain" description="Pyrrolo-quinoline quinone repeat" evidence="2">
    <location>
        <begin position="52"/>
        <end position="247"/>
    </location>
</feature>
<dbReference type="PANTHER" id="PTHR34512">
    <property type="entry name" value="CELL SURFACE PROTEIN"/>
    <property type="match status" value="1"/>
</dbReference>
<sequence length="289" mass="32306">MNQFFGGDKDINQFFGGDKEKRHGDDDLDSVSTRFMRETEYKRNDILICATNGKIYAIHKKDGSRIWGCSFPERAYGNTVSVFVTDYDDVIIGAVGKIACLDLMTGEKKWLNRMSDVLTFDFFFLGQRMSTEEVSVVTTPSRFLQPKTNEVDRTEDSPPRYSERNQLEEKPVVIGCSRGKVMAMDPYTGNTLWTYDCPGGGYNLPVAIVEPPSLESHHPCQTVYIGAGKRVYCLSASTGEAIWISKVSNADFGSNYMTLATPWGSRLAAEGYTSFSQCPTGHTAHRNRT</sequence>
<dbReference type="InterPro" id="IPR002372">
    <property type="entry name" value="PQQ_rpt_dom"/>
</dbReference>
<evidence type="ECO:0000259" key="2">
    <source>
        <dbReference type="Pfam" id="PF13360"/>
    </source>
</evidence>
<dbReference type="PANTHER" id="PTHR34512:SF30">
    <property type="entry name" value="OUTER MEMBRANE PROTEIN ASSEMBLY FACTOR BAMB"/>
    <property type="match status" value="1"/>
</dbReference>
<organism evidence="3 4">
    <name type="scientific">Choanephora cucurbitarum</name>
    <dbReference type="NCBI Taxonomy" id="101091"/>
    <lineage>
        <taxon>Eukaryota</taxon>
        <taxon>Fungi</taxon>
        <taxon>Fungi incertae sedis</taxon>
        <taxon>Mucoromycota</taxon>
        <taxon>Mucoromycotina</taxon>
        <taxon>Mucoromycetes</taxon>
        <taxon>Mucorales</taxon>
        <taxon>Mucorineae</taxon>
        <taxon>Choanephoraceae</taxon>
        <taxon>Choanephoroideae</taxon>
        <taxon>Choanephora</taxon>
    </lineage>
</organism>
<accession>A0A1C7NAI8</accession>
<dbReference type="Gene3D" id="2.130.10.10">
    <property type="entry name" value="YVTN repeat-like/Quinoprotein amine dehydrogenase"/>
    <property type="match status" value="2"/>
</dbReference>
<dbReference type="Pfam" id="PF13360">
    <property type="entry name" value="PQQ_2"/>
    <property type="match status" value="1"/>
</dbReference>
<keyword evidence="4" id="KW-1185">Reference proteome</keyword>